<protein>
    <submittedName>
        <fullName evidence="1">Uncharacterized protein</fullName>
    </submittedName>
</protein>
<dbReference type="KEGG" id="tsu:Tresu_0863"/>
<accession>F2NY38</accession>
<sequence length="58" mass="6820">MVHRNRTSAIESMVYKKGLIKETYIGNCHVMYFDILDVVSLCAEELKNRPFELWGIKE</sequence>
<dbReference type="HOGENOM" id="CLU_2977966_0_0_12"/>
<reference evidence="2" key="2">
    <citation type="submission" date="2011-04" db="EMBL/GenBank/DDBJ databases">
        <title>The complete genome of chromosome of Treponema succinifaciens DSM 2489.</title>
        <authorList>
            <person name="Lucas S."/>
            <person name="Copeland A."/>
            <person name="Lapidus A."/>
            <person name="Bruce D."/>
            <person name="Goodwin L."/>
            <person name="Pitluck S."/>
            <person name="Peters L."/>
            <person name="Kyrpides N."/>
            <person name="Mavromatis K."/>
            <person name="Ivanova N."/>
            <person name="Ovchinnikova G."/>
            <person name="Teshima H."/>
            <person name="Detter J.C."/>
            <person name="Tapia R."/>
            <person name="Han C."/>
            <person name="Land M."/>
            <person name="Hauser L."/>
            <person name="Markowitz V."/>
            <person name="Cheng J.-F."/>
            <person name="Hugenholtz P."/>
            <person name="Woyke T."/>
            <person name="Wu D."/>
            <person name="Gronow S."/>
            <person name="Wellnitz S."/>
            <person name="Brambilla E."/>
            <person name="Klenk H.-P."/>
            <person name="Eisen J.A."/>
        </authorList>
    </citation>
    <scope>NUCLEOTIDE SEQUENCE [LARGE SCALE GENOMIC DNA]</scope>
    <source>
        <strain evidence="2">ATCC 33096 / DSM 2489 / 6091</strain>
    </source>
</reference>
<organism evidence="1 2">
    <name type="scientific">Treponema succinifaciens (strain ATCC 33096 / DSM 2489 / 6091)</name>
    <dbReference type="NCBI Taxonomy" id="869209"/>
    <lineage>
        <taxon>Bacteria</taxon>
        <taxon>Pseudomonadati</taxon>
        <taxon>Spirochaetota</taxon>
        <taxon>Spirochaetia</taxon>
        <taxon>Spirochaetales</taxon>
        <taxon>Treponemataceae</taxon>
        <taxon>Treponema</taxon>
    </lineage>
</organism>
<reference evidence="1 2" key="1">
    <citation type="journal article" date="2011" name="Stand. Genomic Sci.">
        <title>Complete genome sequence of Treponema succinifaciens type strain (6091).</title>
        <authorList>
            <person name="Han C."/>
            <person name="Gronow S."/>
            <person name="Teshima H."/>
            <person name="Lapidus A."/>
            <person name="Nolan M."/>
            <person name="Lucas S."/>
            <person name="Hammon N."/>
            <person name="Deshpande S."/>
            <person name="Cheng J.F."/>
            <person name="Zeytun A."/>
            <person name="Tapia R."/>
            <person name="Goodwin L."/>
            <person name="Pitluck S."/>
            <person name="Liolios K."/>
            <person name="Pagani I."/>
            <person name="Ivanova N."/>
            <person name="Mavromatis K."/>
            <person name="Mikhailova N."/>
            <person name="Huntemann M."/>
            <person name="Pati A."/>
            <person name="Chen A."/>
            <person name="Palaniappan K."/>
            <person name="Land M."/>
            <person name="Hauser L."/>
            <person name="Brambilla E.M."/>
            <person name="Rohde M."/>
            <person name="Goker M."/>
            <person name="Woyke T."/>
            <person name="Bristow J."/>
            <person name="Eisen J.A."/>
            <person name="Markowitz V."/>
            <person name="Hugenholtz P."/>
            <person name="Kyrpides N.C."/>
            <person name="Klenk H.P."/>
            <person name="Detter J.C."/>
        </authorList>
    </citation>
    <scope>NUCLEOTIDE SEQUENCE [LARGE SCALE GENOMIC DNA]</scope>
    <source>
        <strain evidence="2">ATCC 33096 / DSM 2489 / 6091</strain>
    </source>
</reference>
<evidence type="ECO:0000313" key="2">
    <source>
        <dbReference type="Proteomes" id="UP000006852"/>
    </source>
</evidence>
<evidence type="ECO:0000313" key="1">
    <source>
        <dbReference type="EMBL" id="AEB13789.1"/>
    </source>
</evidence>
<dbReference type="Proteomes" id="UP000006852">
    <property type="component" value="Chromosome"/>
</dbReference>
<dbReference type="AlphaFoldDB" id="F2NY38"/>
<keyword evidence="2" id="KW-1185">Reference proteome</keyword>
<name>F2NY38_TRES6</name>
<proteinExistence type="predicted"/>
<gene>
    <name evidence="1" type="ordered locus">Tresu_0863</name>
</gene>
<dbReference type="EMBL" id="CP002631">
    <property type="protein sequence ID" value="AEB13789.1"/>
    <property type="molecule type" value="Genomic_DNA"/>
</dbReference>
<dbReference type="STRING" id="869209.Tresu_0863"/>